<reference evidence="2" key="1">
    <citation type="submission" date="2023-04" db="EMBL/GenBank/DDBJ databases">
        <title>Black Yeasts Isolated from many extreme environments.</title>
        <authorList>
            <person name="Coleine C."/>
            <person name="Stajich J.E."/>
            <person name="Selbmann L."/>
        </authorList>
    </citation>
    <scope>NUCLEOTIDE SEQUENCE</scope>
    <source>
        <strain evidence="2">CCFEE 5312</strain>
    </source>
</reference>
<keyword evidence="3" id="KW-1185">Reference proteome</keyword>
<evidence type="ECO:0000313" key="3">
    <source>
        <dbReference type="Proteomes" id="UP001271007"/>
    </source>
</evidence>
<protein>
    <recommendedName>
        <fullName evidence="1">Heterokaryon incompatibility domain-containing protein</fullName>
    </recommendedName>
</protein>
<evidence type="ECO:0000313" key="2">
    <source>
        <dbReference type="EMBL" id="KAK3058858.1"/>
    </source>
</evidence>
<name>A0AAJ0LX67_9PEZI</name>
<dbReference type="PANTHER" id="PTHR24148:SF64">
    <property type="entry name" value="HETEROKARYON INCOMPATIBILITY DOMAIN-CONTAINING PROTEIN"/>
    <property type="match status" value="1"/>
</dbReference>
<proteinExistence type="predicted"/>
<dbReference type="EMBL" id="JAWDJX010000001">
    <property type="protein sequence ID" value="KAK3058858.1"/>
    <property type="molecule type" value="Genomic_DNA"/>
</dbReference>
<organism evidence="2 3">
    <name type="scientific">Extremus antarcticus</name>
    <dbReference type="NCBI Taxonomy" id="702011"/>
    <lineage>
        <taxon>Eukaryota</taxon>
        <taxon>Fungi</taxon>
        <taxon>Dikarya</taxon>
        <taxon>Ascomycota</taxon>
        <taxon>Pezizomycotina</taxon>
        <taxon>Dothideomycetes</taxon>
        <taxon>Dothideomycetidae</taxon>
        <taxon>Mycosphaerellales</taxon>
        <taxon>Extremaceae</taxon>
        <taxon>Extremus</taxon>
    </lineage>
</organism>
<gene>
    <name evidence="2" type="ORF">LTR09_000423</name>
</gene>
<sequence>MSGTGSIKWEAMSNHYSNTPLQLNDIRVLLLHSCQNYEASVSCDLVVTSHDLVTKDATLQYEALSYTWGPPYDGYDSLDGTILLCGEEKAVKGNLRDALKHFRLPGVPRNLWIDALCINQDDEHERTAQVARMAPIYSRASSVLIWLGEDSRGCDAEMMIPLYHSVIKHKPDFVELKRILEVSPLGGRLQTVGVPQEERDALDEKMHQLCARSFDSYDHTPLVDAIQGRIEAGSWFRDHTDSHWLEDGGGHRRHPFMTFLWPGESREGEPR</sequence>
<dbReference type="PANTHER" id="PTHR24148">
    <property type="entry name" value="ANKYRIN REPEAT DOMAIN-CONTAINING PROTEIN 39 HOMOLOG-RELATED"/>
    <property type="match status" value="1"/>
</dbReference>
<dbReference type="InterPro" id="IPR052895">
    <property type="entry name" value="HetReg/Transcr_Mod"/>
</dbReference>
<evidence type="ECO:0000259" key="1">
    <source>
        <dbReference type="Pfam" id="PF06985"/>
    </source>
</evidence>
<dbReference type="Pfam" id="PF06985">
    <property type="entry name" value="HET"/>
    <property type="match status" value="1"/>
</dbReference>
<dbReference type="Proteomes" id="UP001271007">
    <property type="component" value="Unassembled WGS sequence"/>
</dbReference>
<feature type="domain" description="Heterokaryon incompatibility" evidence="1">
    <location>
        <begin position="61"/>
        <end position="152"/>
    </location>
</feature>
<dbReference type="InterPro" id="IPR010730">
    <property type="entry name" value="HET"/>
</dbReference>
<comment type="caution">
    <text evidence="2">The sequence shown here is derived from an EMBL/GenBank/DDBJ whole genome shotgun (WGS) entry which is preliminary data.</text>
</comment>
<accession>A0AAJ0LX67</accession>
<dbReference type="AlphaFoldDB" id="A0AAJ0LX67"/>